<evidence type="ECO:0000313" key="2">
    <source>
        <dbReference type="EMBL" id="PON90678.1"/>
    </source>
</evidence>
<dbReference type="AlphaFoldDB" id="A0A2P5EYR8"/>
<dbReference type="Proteomes" id="UP000237000">
    <property type="component" value="Unassembled WGS sequence"/>
</dbReference>
<dbReference type="InParanoid" id="A0A2P5EYR8"/>
<name>A0A2P5EYR8_TREOI</name>
<keyword evidence="3" id="KW-1185">Reference proteome</keyword>
<dbReference type="OrthoDB" id="1926326at2759"/>
<feature type="compositionally biased region" description="Basic residues" evidence="1">
    <location>
        <begin position="9"/>
        <end position="24"/>
    </location>
</feature>
<feature type="compositionally biased region" description="Basic and acidic residues" evidence="1">
    <location>
        <begin position="109"/>
        <end position="130"/>
    </location>
</feature>
<feature type="region of interest" description="Disordered" evidence="1">
    <location>
        <begin position="55"/>
        <end position="275"/>
    </location>
</feature>
<dbReference type="EMBL" id="JXTC01000081">
    <property type="protein sequence ID" value="PON90678.1"/>
    <property type="molecule type" value="Genomic_DNA"/>
</dbReference>
<feature type="compositionally biased region" description="Basic and acidic residues" evidence="1">
    <location>
        <begin position="201"/>
        <end position="215"/>
    </location>
</feature>
<protein>
    <submittedName>
        <fullName evidence="2">Uncharacterized protein</fullName>
    </submittedName>
</protein>
<evidence type="ECO:0000313" key="3">
    <source>
        <dbReference type="Proteomes" id="UP000237000"/>
    </source>
</evidence>
<feature type="compositionally biased region" description="Basic and acidic residues" evidence="1">
    <location>
        <begin position="66"/>
        <end position="101"/>
    </location>
</feature>
<sequence length="291" mass="31885">MPATSSSSRPKRRNNKPKSAKTMKHTTSLSLIHHSSPTIQLRGLSDLNFQEGKLRVSAMEDSSNGKVEETPEVRSRDEHKEVVVEDGGESKLEVESVKSVEIDDDDDESANKREISILDKIVESAEKIIDGDDSSSSSNGSDDEKEEEFREKSPQAEEDSGKDDLKREVGEEIDESYPAGIEEKTVSKGNDVVNPEVSEGSEEKGLLIPDPKNETNDPALTEEQVSKGTEENPGESSKAADEASNENVQSPDIPENRTNPSDVAPVTGDSLQPTSWRSCCGLFEVLRRSER</sequence>
<comment type="caution">
    <text evidence="2">The sequence shown here is derived from an EMBL/GenBank/DDBJ whole genome shotgun (WGS) entry which is preliminary data.</text>
</comment>
<dbReference type="PANTHER" id="PTHR37187">
    <property type="entry name" value="EXPRESSED PROTEIN"/>
    <property type="match status" value="1"/>
</dbReference>
<dbReference type="PANTHER" id="PTHR37187:SF7">
    <property type="entry name" value="EXPRESSED PROTEIN"/>
    <property type="match status" value="1"/>
</dbReference>
<reference evidence="3" key="1">
    <citation type="submission" date="2016-06" db="EMBL/GenBank/DDBJ databases">
        <title>Parallel loss of symbiosis genes in relatives of nitrogen-fixing non-legume Parasponia.</title>
        <authorList>
            <person name="Van Velzen R."/>
            <person name="Holmer R."/>
            <person name="Bu F."/>
            <person name="Rutten L."/>
            <person name="Van Zeijl A."/>
            <person name="Liu W."/>
            <person name="Santuari L."/>
            <person name="Cao Q."/>
            <person name="Sharma T."/>
            <person name="Shen D."/>
            <person name="Roswanjaya Y."/>
            <person name="Wardhani T."/>
            <person name="Kalhor M.S."/>
            <person name="Jansen J."/>
            <person name="Van den Hoogen J."/>
            <person name="Gungor B."/>
            <person name="Hartog M."/>
            <person name="Hontelez J."/>
            <person name="Verver J."/>
            <person name="Yang W.-C."/>
            <person name="Schijlen E."/>
            <person name="Repin R."/>
            <person name="Schilthuizen M."/>
            <person name="Schranz E."/>
            <person name="Heidstra R."/>
            <person name="Miyata K."/>
            <person name="Fedorova E."/>
            <person name="Kohlen W."/>
            <person name="Bisseling T."/>
            <person name="Smit S."/>
            <person name="Geurts R."/>
        </authorList>
    </citation>
    <scope>NUCLEOTIDE SEQUENCE [LARGE SCALE GENOMIC DNA]</scope>
    <source>
        <strain evidence="3">cv. RG33-2</strain>
    </source>
</reference>
<organism evidence="2 3">
    <name type="scientific">Trema orientale</name>
    <name type="common">Charcoal tree</name>
    <name type="synonym">Celtis orientalis</name>
    <dbReference type="NCBI Taxonomy" id="63057"/>
    <lineage>
        <taxon>Eukaryota</taxon>
        <taxon>Viridiplantae</taxon>
        <taxon>Streptophyta</taxon>
        <taxon>Embryophyta</taxon>
        <taxon>Tracheophyta</taxon>
        <taxon>Spermatophyta</taxon>
        <taxon>Magnoliopsida</taxon>
        <taxon>eudicotyledons</taxon>
        <taxon>Gunneridae</taxon>
        <taxon>Pentapetalae</taxon>
        <taxon>rosids</taxon>
        <taxon>fabids</taxon>
        <taxon>Rosales</taxon>
        <taxon>Cannabaceae</taxon>
        <taxon>Trema</taxon>
    </lineage>
</organism>
<gene>
    <name evidence="2" type="ORF">TorRG33x02_135350</name>
</gene>
<feature type="compositionally biased region" description="Polar residues" evidence="1">
    <location>
        <begin position="245"/>
        <end position="261"/>
    </location>
</feature>
<accession>A0A2P5EYR8</accession>
<proteinExistence type="predicted"/>
<feature type="region of interest" description="Disordered" evidence="1">
    <location>
        <begin position="1"/>
        <end position="26"/>
    </location>
</feature>
<evidence type="ECO:0000256" key="1">
    <source>
        <dbReference type="SAM" id="MobiDB-lite"/>
    </source>
</evidence>